<evidence type="ECO:0000313" key="1">
    <source>
        <dbReference type="EMBL" id="MDC7675047.1"/>
    </source>
</evidence>
<dbReference type="CDD" id="cd05483">
    <property type="entry name" value="retropepsin_like_bacteria"/>
    <property type="match status" value="1"/>
</dbReference>
<dbReference type="InterPro" id="IPR021109">
    <property type="entry name" value="Peptidase_aspartic_dom_sf"/>
</dbReference>
<dbReference type="RefSeq" id="WP_272743357.1">
    <property type="nucleotide sequence ID" value="NZ_JAQQKV010000001.1"/>
</dbReference>
<evidence type="ECO:0000313" key="2">
    <source>
        <dbReference type="Proteomes" id="UP001218579"/>
    </source>
</evidence>
<name>A0ABT5HFL5_9CAUL</name>
<accession>A0ABT5HFL5</accession>
<keyword evidence="2" id="KW-1185">Reference proteome</keyword>
<keyword evidence="1" id="KW-0378">Hydrolase</keyword>
<dbReference type="InterPro" id="IPR001969">
    <property type="entry name" value="Aspartic_peptidase_AS"/>
</dbReference>
<organism evidence="1 2">
    <name type="scientific">Asticcacaulis machinosus</name>
    <dbReference type="NCBI Taxonomy" id="2984211"/>
    <lineage>
        <taxon>Bacteria</taxon>
        <taxon>Pseudomonadati</taxon>
        <taxon>Pseudomonadota</taxon>
        <taxon>Alphaproteobacteria</taxon>
        <taxon>Caulobacterales</taxon>
        <taxon>Caulobacteraceae</taxon>
        <taxon>Asticcacaulis</taxon>
    </lineage>
</organism>
<dbReference type="GO" id="GO:0008233">
    <property type="term" value="F:peptidase activity"/>
    <property type="evidence" value="ECO:0007669"/>
    <property type="project" value="UniProtKB-KW"/>
</dbReference>
<dbReference type="Pfam" id="PF13650">
    <property type="entry name" value="Asp_protease_2"/>
    <property type="match status" value="2"/>
</dbReference>
<dbReference type="SUPFAM" id="SSF50630">
    <property type="entry name" value="Acid proteases"/>
    <property type="match status" value="1"/>
</dbReference>
<dbReference type="GO" id="GO:0006508">
    <property type="term" value="P:proteolysis"/>
    <property type="evidence" value="ECO:0007669"/>
    <property type="project" value="UniProtKB-KW"/>
</dbReference>
<dbReference type="InterPro" id="IPR034122">
    <property type="entry name" value="Retropepsin-like_bacterial"/>
</dbReference>
<dbReference type="Proteomes" id="UP001218579">
    <property type="component" value="Unassembled WGS sequence"/>
</dbReference>
<reference evidence="1 2" key="1">
    <citation type="submission" date="2023-01" db="EMBL/GenBank/DDBJ databases">
        <title>Novel species of the genus Asticcacaulis isolated from rivers.</title>
        <authorList>
            <person name="Lu H."/>
        </authorList>
    </citation>
    <scope>NUCLEOTIDE SEQUENCE [LARGE SCALE GENOMIC DNA]</scope>
    <source>
        <strain evidence="1 2">LKC15W</strain>
    </source>
</reference>
<sequence>MITKRQFMTGATATAGMGFAGGVYAADGQVVRVPITLSKGGLPLVQLKINKQGPFTFMLDTGASVSMIREDLARQLGLRVDGKAATGSIKGTDIHKAYAAGEIVLGGTLRVENWRFAGSDAFKDREYDGLLSANILTQLPCQLDYEAREIRYYVGAPMDLTGFGKLNGIYRSEYQGGVEKVYVQIKLPDVALNLALDTGATGPMMVFGDIVRRHKLWDKYPVYREAEMTGANGRKLKGRLVSIKDVQIGGVWVPEVAAALVDPSEKDTIQSKDHFHGLVGAPFLRAFTVAFTPQKAVYIKRNQNLMAMAPPARLAVTSEVRPETSADKPVLGFDYTSSRQILFRLTGKDGLPAIARLDTGAQSSIGEALAARLGLSATDGYYQGAPLSIQGLSLEGLRFKVASNPKSGAVLGLDFLRLYPSLLDFDTNSLVFFKSGDEDTGGFERMAVTKAPDGRLIVAAKLMGKDTQCLMQTGTAYGLWLPPQTVRARNLWDAFPKAEDRLAYSDPQHFVKTRFTGVSGFDIGASRIDPCPVTFSDPSLSDDPDMAGADAVMGMGLLRRFNSLYDRDGNVWFKANRYF</sequence>
<proteinExistence type="predicted"/>
<keyword evidence="1" id="KW-0645">Protease</keyword>
<gene>
    <name evidence="1" type="ORF">PQU98_02825</name>
</gene>
<dbReference type="Gene3D" id="2.40.70.10">
    <property type="entry name" value="Acid Proteases"/>
    <property type="match status" value="2"/>
</dbReference>
<dbReference type="EMBL" id="JAQQKV010000001">
    <property type="protein sequence ID" value="MDC7675047.1"/>
    <property type="molecule type" value="Genomic_DNA"/>
</dbReference>
<comment type="caution">
    <text evidence="1">The sequence shown here is derived from an EMBL/GenBank/DDBJ whole genome shotgun (WGS) entry which is preliminary data.</text>
</comment>
<protein>
    <submittedName>
        <fullName evidence="1">Aspartyl protease family protein</fullName>
    </submittedName>
</protein>
<dbReference type="PROSITE" id="PS00141">
    <property type="entry name" value="ASP_PROTEASE"/>
    <property type="match status" value="1"/>
</dbReference>